<evidence type="ECO:0000313" key="2">
    <source>
        <dbReference type="Proteomes" id="UP001597119"/>
    </source>
</evidence>
<gene>
    <name evidence="1" type="ORF">ACFR9U_09045</name>
</gene>
<evidence type="ECO:0000313" key="1">
    <source>
        <dbReference type="EMBL" id="MFD1587129.1"/>
    </source>
</evidence>
<sequence>MTPTHSRAQDDEEPNIDYSWQALTDVENYYPNARFAIISPVVDWSPEPADVRDSWYADYNTRMIRWLNTGEVTQLFVAHDADLSAYVPELGYVIDPDKERRQPQLFEMGRQFSPFGDNPQLYDVHVNTVRQDLEDRLLQREDWWRQSQ</sequence>
<dbReference type="EMBL" id="JBHUDJ010000003">
    <property type="protein sequence ID" value="MFD1587129.1"/>
    <property type="molecule type" value="Genomic_DNA"/>
</dbReference>
<proteinExistence type="predicted"/>
<dbReference type="AlphaFoldDB" id="A0ABD6CB95"/>
<reference evidence="1 2" key="1">
    <citation type="journal article" date="2019" name="Int. J. Syst. Evol. Microbiol.">
        <title>The Global Catalogue of Microorganisms (GCM) 10K type strain sequencing project: providing services to taxonomists for standard genome sequencing and annotation.</title>
        <authorList>
            <consortium name="The Broad Institute Genomics Platform"/>
            <consortium name="The Broad Institute Genome Sequencing Center for Infectious Disease"/>
            <person name="Wu L."/>
            <person name="Ma J."/>
        </authorList>
    </citation>
    <scope>NUCLEOTIDE SEQUENCE [LARGE SCALE GENOMIC DNA]</scope>
    <source>
        <strain evidence="1 2">CGMCC 1.12125</strain>
    </source>
</reference>
<organism evidence="1 2">
    <name type="scientific">Halorientalis brevis</name>
    <dbReference type="NCBI Taxonomy" id="1126241"/>
    <lineage>
        <taxon>Archaea</taxon>
        <taxon>Methanobacteriati</taxon>
        <taxon>Methanobacteriota</taxon>
        <taxon>Stenosarchaea group</taxon>
        <taxon>Halobacteria</taxon>
        <taxon>Halobacteriales</taxon>
        <taxon>Haloarculaceae</taxon>
        <taxon>Halorientalis</taxon>
    </lineage>
</organism>
<dbReference type="Proteomes" id="UP001597119">
    <property type="component" value="Unassembled WGS sequence"/>
</dbReference>
<protein>
    <submittedName>
        <fullName evidence="1">Uncharacterized protein</fullName>
    </submittedName>
</protein>
<accession>A0ABD6CB95</accession>
<comment type="caution">
    <text evidence="1">The sequence shown here is derived from an EMBL/GenBank/DDBJ whole genome shotgun (WGS) entry which is preliminary data.</text>
</comment>
<name>A0ABD6CB95_9EURY</name>
<keyword evidence="2" id="KW-1185">Reference proteome</keyword>
<dbReference type="RefSeq" id="WP_247374957.1">
    <property type="nucleotide sequence ID" value="NZ_JALLGV010000001.1"/>
</dbReference>